<accession>A0ABQ8SJ71</accession>
<dbReference type="PANTHER" id="PTHR10974:SF6">
    <property type="entry name" value="PROTEIN CBG19234"/>
    <property type="match status" value="1"/>
</dbReference>
<dbReference type="Proteomes" id="UP001148838">
    <property type="component" value="Unassembled WGS sequence"/>
</dbReference>
<evidence type="ECO:0000256" key="1">
    <source>
        <dbReference type="SAM" id="Phobius"/>
    </source>
</evidence>
<protein>
    <recommendedName>
        <fullName evidence="4">DUF229 domain containing protein</fullName>
    </recommendedName>
</protein>
<dbReference type="Gene3D" id="3.40.720.10">
    <property type="entry name" value="Alkaline Phosphatase, subunit A"/>
    <property type="match status" value="1"/>
</dbReference>
<dbReference type="InterPro" id="IPR004245">
    <property type="entry name" value="DUF229"/>
</dbReference>
<organism evidence="2 3">
    <name type="scientific">Periplaneta americana</name>
    <name type="common">American cockroach</name>
    <name type="synonym">Blatta americana</name>
    <dbReference type="NCBI Taxonomy" id="6978"/>
    <lineage>
        <taxon>Eukaryota</taxon>
        <taxon>Metazoa</taxon>
        <taxon>Ecdysozoa</taxon>
        <taxon>Arthropoda</taxon>
        <taxon>Hexapoda</taxon>
        <taxon>Insecta</taxon>
        <taxon>Pterygota</taxon>
        <taxon>Neoptera</taxon>
        <taxon>Polyneoptera</taxon>
        <taxon>Dictyoptera</taxon>
        <taxon>Blattodea</taxon>
        <taxon>Blattoidea</taxon>
        <taxon>Blattidae</taxon>
        <taxon>Blattinae</taxon>
        <taxon>Periplaneta</taxon>
    </lineage>
</organism>
<dbReference type="Pfam" id="PF02995">
    <property type="entry name" value="DUF229"/>
    <property type="match status" value="1"/>
</dbReference>
<evidence type="ECO:0000313" key="2">
    <source>
        <dbReference type="EMBL" id="KAJ4433746.1"/>
    </source>
</evidence>
<feature type="transmembrane region" description="Helical" evidence="1">
    <location>
        <begin position="12"/>
        <end position="33"/>
    </location>
</feature>
<gene>
    <name evidence="2" type="ORF">ANN_16058</name>
</gene>
<sequence>MILKHSPRCLKINRVICYLLLLMVLGYSPFIMYDIYVKSVELEFYSLHMEDMNYNGSDFECIIPDYDPNDAQAKKFLRTSPIIKCGQPQPYLTYLSPDGYIHLNQTAIELSGRQTDDYQCMYTEIFRHKKSDDKFELGVPQIFQETEKIRSSAFVLVKCFLKTGKLAYESGHAYIPQPSPELFEASRRGSDGDVNRPSVLIFGLDSMSRLNFMRQLPRTYHFITNVLDAVVFKGMTKTGDNTFPNMMAFLAGKNVHVRNKESGKLSVHKPSYFDDIPLVWDSFKTNGYTTMYDEDCPGLTIFNFGAWGFKKTPTDYYARPFWLAMDSIKNFKSRDSRCYGNTPKHMYLLKYLKEFVTKMKDHRYFAFAFLTLLSHDDLNEVQVADSDFEAMFLNMRRNGELNNTVVIVLGDHGNRFSDLRKTDIGRVEERMPFLAVSLPEEFKRRHPHLEKGLQQNDDNLLSWFDFYEMLMDLANNNLGEKSVVERYGKIGKSPFRWISKKRTCGQAGIPEEYCICAREMQLATDDERVRTAARDLITHINSVLLGDTIEQGLCSHLNLTRILSAQMLALGPQVAQPRGFRVLYRVMVQVIPSQALFEGTLEVDAWSKAGHVVGDVNRINRYGNQSHCVTDRIVQLYCYCTDLLKESLQHTTKLP</sequence>
<dbReference type="PANTHER" id="PTHR10974">
    <property type="entry name" value="FI08016P-RELATED"/>
    <property type="match status" value="1"/>
</dbReference>
<keyword evidence="1" id="KW-1133">Transmembrane helix</keyword>
<comment type="caution">
    <text evidence="2">The sequence shown here is derived from an EMBL/GenBank/DDBJ whole genome shotgun (WGS) entry which is preliminary data.</text>
</comment>
<dbReference type="InterPro" id="IPR017850">
    <property type="entry name" value="Alkaline_phosphatase_core_sf"/>
</dbReference>
<evidence type="ECO:0000313" key="3">
    <source>
        <dbReference type="Proteomes" id="UP001148838"/>
    </source>
</evidence>
<dbReference type="EMBL" id="JAJSOF020000027">
    <property type="protein sequence ID" value="KAJ4433746.1"/>
    <property type="molecule type" value="Genomic_DNA"/>
</dbReference>
<dbReference type="SUPFAM" id="SSF53649">
    <property type="entry name" value="Alkaline phosphatase-like"/>
    <property type="match status" value="1"/>
</dbReference>
<dbReference type="CDD" id="cd16021">
    <property type="entry name" value="ALP_like"/>
    <property type="match status" value="1"/>
</dbReference>
<keyword evidence="3" id="KW-1185">Reference proteome</keyword>
<evidence type="ECO:0008006" key="4">
    <source>
        <dbReference type="Google" id="ProtNLM"/>
    </source>
</evidence>
<proteinExistence type="predicted"/>
<keyword evidence="1" id="KW-0472">Membrane</keyword>
<keyword evidence="1" id="KW-0812">Transmembrane</keyword>
<reference evidence="2 3" key="1">
    <citation type="journal article" date="2022" name="Allergy">
        <title>Genome assembly and annotation of Periplaneta americana reveal a comprehensive cockroach allergen profile.</title>
        <authorList>
            <person name="Wang L."/>
            <person name="Xiong Q."/>
            <person name="Saelim N."/>
            <person name="Wang L."/>
            <person name="Nong W."/>
            <person name="Wan A.T."/>
            <person name="Shi M."/>
            <person name="Liu X."/>
            <person name="Cao Q."/>
            <person name="Hui J.H.L."/>
            <person name="Sookrung N."/>
            <person name="Leung T.F."/>
            <person name="Tungtrongchitr A."/>
            <person name="Tsui S.K.W."/>
        </authorList>
    </citation>
    <scope>NUCLEOTIDE SEQUENCE [LARGE SCALE GENOMIC DNA]</scope>
    <source>
        <strain evidence="2">PWHHKU_190912</strain>
    </source>
</reference>
<name>A0ABQ8SJ71_PERAM</name>